<protein>
    <submittedName>
        <fullName evidence="2">Uncharacterized protein</fullName>
    </submittedName>
</protein>
<feature type="transmembrane region" description="Helical" evidence="1">
    <location>
        <begin position="75"/>
        <end position="95"/>
    </location>
</feature>
<dbReference type="Proteomes" id="UP000014680">
    <property type="component" value="Unassembled WGS sequence"/>
</dbReference>
<dbReference type="EMBL" id="KB206479">
    <property type="protein sequence ID" value="ELP91141.1"/>
    <property type="molecule type" value="Genomic_DNA"/>
</dbReference>
<dbReference type="GeneID" id="14890110"/>
<evidence type="ECO:0000313" key="2">
    <source>
        <dbReference type="EMBL" id="ELP91141.1"/>
    </source>
</evidence>
<name>A0A0A1U8I5_ENTIV</name>
<reference evidence="2 3" key="1">
    <citation type="submission" date="2012-10" db="EMBL/GenBank/DDBJ databases">
        <authorList>
            <person name="Zafar N."/>
            <person name="Inman J."/>
            <person name="Hall N."/>
            <person name="Lorenzi H."/>
            <person name="Caler E."/>
        </authorList>
    </citation>
    <scope>NUCLEOTIDE SEQUENCE [LARGE SCALE GENOMIC DNA]</scope>
    <source>
        <strain evidence="2 3">IP1</strain>
    </source>
</reference>
<keyword evidence="1" id="KW-0812">Transmembrane</keyword>
<evidence type="ECO:0000313" key="3">
    <source>
        <dbReference type="Proteomes" id="UP000014680"/>
    </source>
</evidence>
<sequence>MTYQQPLAYVTPQYNVPPPQYVQYTQPMMQTPPQQYQQVPVHQGQPIPQPEIFVPSYQPQQKVNTTNQNDSMTSAMFFALGFLLCCLWIMGYCRYRKSPDAQARSFAFLSLVFFIISTIIAVFVVGFFVVYFVIIFTVIVSLDY</sequence>
<dbReference type="AlphaFoldDB" id="A0A0A1U8I5"/>
<dbReference type="PANTHER" id="PTHR34078">
    <property type="entry name" value="EXPRESSED PROTEIN"/>
    <property type="match status" value="1"/>
</dbReference>
<dbReference type="KEGG" id="eiv:EIN_270370"/>
<dbReference type="PANTHER" id="PTHR34078:SF3">
    <property type="entry name" value="TRANSMEMBRANE PROTEIN"/>
    <property type="match status" value="1"/>
</dbReference>
<evidence type="ECO:0000256" key="1">
    <source>
        <dbReference type="SAM" id="Phobius"/>
    </source>
</evidence>
<keyword evidence="1" id="KW-0472">Membrane</keyword>
<feature type="transmembrane region" description="Helical" evidence="1">
    <location>
        <begin position="107"/>
        <end position="140"/>
    </location>
</feature>
<accession>A0A0A1U8I5</accession>
<keyword evidence="1" id="KW-1133">Transmembrane helix</keyword>
<dbReference type="VEuPathDB" id="AmoebaDB:EIN_270370"/>
<organism evidence="2 3">
    <name type="scientific">Entamoeba invadens IP1</name>
    <dbReference type="NCBI Taxonomy" id="370355"/>
    <lineage>
        <taxon>Eukaryota</taxon>
        <taxon>Amoebozoa</taxon>
        <taxon>Evosea</taxon>
        <taxon>Archamoebae</taxon>
        <taxon>Mastigamoebida</taxon>
        <taxon>Entamoebidae</taxon>
        <taxon>Entamoeba</taxon>
    </lineage>
</organism>
<dbReference type="RefSeq" id="XP_004257912.1">
    <property type="nucleotide sequence ID" value="XM_004257864.1"/>
</dbReference>
<gene>
    <name evidence="2" type="ORF">EIN_270370</name>
</gene>
<proteinExistence type="predicted"/>
<keyword evidence="3" id="KW-1185">Reference proteome</keyword>